<reference evidence="4" key="2">
    <citation type="submission" date="2016-06" db="EMBL/GenBank/DDBJ databases">
        <title>The genome of a short-lived fish provides insights into sex chromosome evolution and the genetic control of aging.</title>
        <authorList>
            <person name="Reichwald K."/>
            <person name="Felder M."/>
            <person name="Petzold A."/>
            <person name="Koch P."/>
            <person name="Groth M."/>
            <person name="Platzer M."/>
        </authorList>
    </citation>
    <scope>NUCLEOTIDE SEQUENCE</scope>
    <source>
        <tissue evidence="4">Brain</tissue>
    </source>
</reference>
<keyword evidence="1" id="KW-1015">Disulfide bond</keyword>
<dbReference type="Gene3D" id="4.10.410.10">
    <property type="entry name" value="Pancreatic trypsin inhibitor Kunitz domain"/>
    <property type="match status" value="1"/>
</dbReference>
<dbReference type="InterPro" id="IPR036880">
    <property type="entry name" value="Kunitz_BPTI_sf"/>
</dbReference>
<evidence type="ECO:0000259" key="3">
    <source>
        <dbReference type="PROSITE" id="PS50279"/>
    </source>
</evidence>
<gene>
    <name evidence="4" type="primary">SPINT1B</name>
</gene>
<feature type="non-terminal residue" evidence="4">
    <location>
        <position position="218"/>
    </location>
</feature>
<dbReference type="Pfam" id="PF00014">
    <property type="entry name" value="Kunitz_BPTI"/>
    <property type="match status" value="1"/>
</dbReference>
<feature type="transmembrane region" description="Helical" evidence="2">
    <location>
        <begin position="94"/>
        <end position="116"/>
    </location>
</feature>
<name>A0A1A7XKJ2_9TELE</name>
<protein>
    <submittedName>
        <fullName evidence="4">Serine peptidase inhibitor, Kunitz type 1 b</fullName>
    </submittedName>
</protein>
<organism evidence="4">
    <name type="scientific">Iconisemion striatum</name>
    <dbReference type="NCBI Taxonomy" id="60296"/>
    <lineage>
        <taxon>Eukaryota</taxon>
        <taxon>Metazoa</taxon>
        <taxon>Chordata</taxon>
        <taxon>Craniata</taxon>
        <taxon>Vertebrata</taxon>
        <taxon>Euteleostomi</taxon>
        <taxon>Actinopterygii</taxon>
        <taxon>Neopterygii</taxon>
        <taxon>Teleostei</taxon>
        <taxon>Neoteleostei</taxon>
        <taxon>Acanthomorphata</taxon>
        <taxon>Ovalentaria</taxon>
        <taxon>Atherinomorphae</taxon>
        <taxon>Cyprinodontiformes</taxon>
        <taxon>Nothobranchiidae</taxon>
        <taxon>Iconisemion</taxon>
    </lineage>
</organism>
<dbReference type="PRINTS" id="PR00759">
    <property type="entry name" value="BASICPTASE"/>
</dbReference>
<dbReference type="SUPFAM" id="SSF57362">
    <property type="entry name" value="BPTI-like"/>
    <property type="match status" value="1"/>
</dbReference>
<evidence type="ECO:0000256" key="2">
    <source>
        <dbReference type="SAM" id="Phobius"/>
    </source>
</evidence>
<keyword evidence="2" id="KW-1133">Transmembrane helix</keyword>
<dbReference type="GO" id="GO:0005886">
    <property type="term" value="C:plasma membrane"/>
    <property type="evidence" value="ECO:0007669"/>
    <property type="project" value="TreeGrafter"/>
</dbReference>
<keyword evidence="2" id="KW-0812">Transmembrane</keyword>
<dbReference type="SMART" id="SM00131">
    <property type="entry name" value="KU"/>
    <property type="match status" value="1"/>
</dbReference>
<feature type="domain" description="BPTI/Kunitz inhibitor" evidence="3">
    <location>
        <begin position="141"/>
        <end position="191"/>
    </location>
</feature>
<dbReference type="GO" id="GO:0008544">
    <property type="term" value="P:epidermis development"/>
    <property type="evidence" value="ECO:0007669"/>
    <property type="project" value="TreeGrafter"/>
</dbReference>
<feature type="non-terminal residue" evidence="4">
    <location>
        <position position="1"/>
    </location>
</feature>
<dbReference type="CDD" id="cd22624">
    <property type="entry name" value="Kunitz_HAI1_2-like"/>
    <property type="match status" value="1"/>
</dbReference>
<dbReference type="InterPro" id="IPR013783">
    <property type="entry name" value="Ig-like_fold"/>
</dbReference>
<dbReference type="PROSITE" id="PS00280">
    <property type="entry name" value="BPTI_KUNITZ_1"/>
    <property type="match status" value="1"/>
</dbReference>
<dbReference type="EMBL" id="HADW01017192">
    <property type="protein sequence ID" value="SBP18592.1"/>
    <property type="molecule type" value="Transcribed_RNA"/>
</dbReference>
<evidence type="ECO:0000313" key="4">
    <source>
        <dbReference type="EMBL" id="SBP18592.1"/>
    </source>
</evidence>
<reference evidence="4" key="1">
    <citation type="submission" date="2016-05" db="EMBL/GenBank/DDBJ databases">
        <authorList>
            <person name="Lavstsen T."/>
            <person name="Jespersen J.S."/>
        </authorList>
    </citation>
    <scope>NUCLEOTIDE SEQUENCE</scope>
    <source>
        <tissue evidence="4">Brain</tissue>
    </source>
</reference>
<dbReference type="GO" id="GO:0060429">
    <property type="term" value="P:epithelium development"/>
    <property type="evidence" value="ECO:0007669"/>
    <property type="project" value="TreeGrafter"/>
</dbReference>
<dbReference type="InterPro" id="IPR020901">
    <property type="entry name" value="Prtase_inh_Kunz-CS"/>
</dbReference>
<dbReference type="PANTHER" id="PTHR46750">
    <property type="entry name" value="KUNITZ-TYPE PROTEASE INHIBITOR 1"/>
    <property type="match status" value="1"/>
</dbReference>
<keyword evidence="2" id="KW-0472">Membrane</keyword>
<dbReference type="GO" id="GO:0030198">
    <property type="term" value="P:extracellular matrix organization"/>
    <property type="evidence" value="ECO:0007669"/>
    <property type="project" value="TreeGrafter"/>
</dbReference>
<dbReference type="Pfam" id="PF22352">
    <property type="entry name" value="K319L-like_PKD"/>
    <property type="match status" value="1"/>
</dbReference>
<sequence length="218" mass="24690">PCCILSGKQAPPIANAGRDAIVQPGETVLLNGIESMALNEARITTYNWKQLKGEPSITLKETEHADQVSLSDLKPGTYRFQLTPPRSKRNSDAVFFRLMHFCSFFLFNLLFFPSLIVKYPPVNQTFSQLLGIDMKEVKALCTDPPRTGPCRAAHTRWYYDPLDMKCYRFTYGGCDGNMNNFEEDKACNSACQGVTSKNVYSRGIFARFEQENEKEEKS</sequence>
<dbReference type="AlphaFoldDB" id="A0A1A7XKJ2"/>
<dbReference type="GO" id="GO:0004867">
    <property type="term" value="F:serine-type endopeptidase inhibitor activity"/>
    <property type="evidence" value="ECO:0007669"/>
    <property type="project" value="InterPro"/>
</dbReference>
<dbReference type="PROSITE" id="PS50279">
    <property type="entry name" value="BPTI_KUNITZ_2"/>
    <property type="match status" value="1"/>
</dbReference>
<dbReference type="PANTHER" id="PTHR46750:SF1">
    <property type="entry name" value="KUNITZ-TYPE PROTEASE INHIBITOR 1"/>
    <property type="match status" value="1"/>
</dbReference>
<dbReference type="FunFam" id="4.10.410.10:FF:000020">
    <property type="entry name" value="Collagen, type VI, alpha 3"/>
    <property type="match status" value="1"/>
</dbReference>
<evidence type="ECO:0000256" key="1">
    <source>
        <dbReference type="ARBA" id="ARBA00023157"/>
    </source>
</evidence>
<accession>A0A1A7XKJ2</accession>
<proteinExistence type="predicted"/>
<dbReference type="Gene3D" id="2.60.40.10">
    <property type="entry name" value="Immunoglobulins"/>
    <property type="match status" value="1"/>
</dbReference>
<dbReference type="InterPro" id="IPR002223">
    <property type="entry name" value="Kunitz_BPTI"/>
</dbReference>